<comment type="caution">
    <text evidence="1">The sequence shown here is derived from an EMBL/GenBank/DDBJ whole genome shotgun (WGS) entry which is preliminary data.</text>
</comment>
<feature type="non-terminal residue" evidence="1">
    <location>
        <position position="1"/>
    </location>
</feature>
<name>X1HV28_9ZZZZ</name>
<organism evidence="1">
    <name type="scientific">marine sediment metagenome</name>
    <dbReference type="NCBI Taxonomy" id="412755"/>
    <lineage>
        <taxon>unclassified sequences</taxon>
        <taxon>metagenomes</taxon>
        <taxon>ecological metagenomes</taxon>
    </lineage>
</organism>
<evidence type="ECO:0000313" key="1">
    <source>
        <dbReference type="EMBL" id="GAH60930.1"/>
    </source>
</evidence>
<dbReference type="EMBL" id="BARU01018880">
    <property type="protein sequence ID" value="GAH60930.1"/>
    <property type="molecule type" value="Genomic_DNA"/>
</dbReference>
<sequence>DPKIGFVTGIETGRGPLPYIPVRLGIHNMRMKKGKLMERISFSPNTKGVVEVDAAGVYCFAARTKAYKTGFINYKPIANSFTWFAMDNVLTYNIKKHGWKLLADFGCWCSHLQISLGSICLFGKDQALHYTDLYIPKYGVYAIGLEIKETNKKIKLKPAECFDLHPGKSPIDEAKIEKAILEAKKGERAHRRKSKLKV</sequence>
<accession>X1HV28</accession>
<gene>
    <name evidence="1" type="ORF">S03H2_31158</name>
</gene>
<dbReference type="AlphaFoldDB" id="X1HV28"/>
<protein>
    <submittedName>
        <fullName evidence="1">Uncharacterized protein</fullName>
    </submittedName>
</protein>
<proteinExistence type="predicted"/>
<reference evidence="1" key="1">
    <citation type="journal article" date="2014" name="Front. Microbiol.">
        <title>High frequency of phylogenetically diverse reductive dehalogenase-homologous genes in deep subseafloor sedimentary metagenomes.</title>
        <authorList>
            <person name="Kawai M."/>
            <person name="Futagami T."/>
            <person name="Toyoda A."/>
            <person name="Takaki Y."/>
            <person name="Nishi S."/>
            <person name="Hori S."/>
            <person name="Arai W."/>
            <person name="Tsubouchi T."/>
            <person name="Morono Y."/>
            <person name="Uchiyama I."/>
            <person name="Ito T."/>
            <person name="Fujiyama A."/>
            <person name="Inagaki F."/>
            <person name="Takami H."/>
        </authorList>
    </citation>
    <scope>NUCLEOTIDE SEQUENCE</scope>
    <source>
        <strain evidence="1">Expedition CK06-06</strain>
    </source>
</reference>